<reference evidence="2" key="1">
    <citation type="submission" date="2020-08" db="EMBL/GenBank/DDBJ databases">
        <title>Chromosome-level assembly of Southern catfish (Silurus meridionalis) provides insights into visual adaptation to the nocturnal and benthic lifestyles.</title>
        <authorList>
            <person name="Zhang Y."/>
            <person name="Wang D."/>
            <person name="Peng Z."/>
        </authorList>
    </citation>
    <scope>NUCLEOTIDE SEQUENCE</scope>
    <source>
        <strain evidence="2">SWU-2019-XX</strain>
        <tissue evidence="2">Muscle</tissue>
    </source>
</reference>
<feature type="region of interest" description="Disordered" evidence="1">
    <location>
        <begin position="126"/>
        <end position="167"/>
    </location>
</feature>
<protein>
    <submittedName>
        <fullName evidence="2">Uncharacterized protein</fullName>
    </submittedName>
</protein>
<organism evidence="2 3">
    <name type="scientific">Silurus meridionalis</name>
    <name type="common">Southern catfish</name>
    <name type="synonym">Silurus soldatovi meridionalis</name>
    <dbReference type="NCBI Taxonomy" id="175797"/>
    <lineage>
        <taxon>Eukaryota</taxon>
        <taxon>Metazoa</taxon>
        <taxon>Chordata</taxon>
        <taxon>Craniata</taxon>
        <taxon>Vertebrata</taxon>
        <taxon>Euteleostomi</taxon>
        <taxon>Actinopterygii</taxon>
        <taxon>Neopterygii</taxon>
        <taxon>Teleostei</taxon>
        <taxon>Ostariophysi</taxon>
        <taxon>Siluriformes</taxon>
        <taxon>Siluridae</taxon>
        <taxon>Silurus</taxon>
    </lineage>
</organism>
<evidence type="ECO:0000313" key="2">
    <source>
        <dbReference type="EMBL" id="KAF7705696.1"/>
    </source>
</evidence>
<dbReference type="AlphaFoldDB" id="A0A8T0BJK8"/>
<sequence>MALKRTPSALGLLDIIDNIDRPAEAFADGAYADTETYTNGFEDKPGKRIPKAGAVAEAGVGRAGASWSIFTVGAQGPHASLKAEAKGLEAGAMAHAELGSVSAVAGPAKLKLGLGIDTGFKISPTKVKGSLGKIQGHSGKPETARKSSGQLRKARDREAQGSLVQLG</sequence>
<gene>
    <name evidence="2" type="ORF">HF521_020982</name>
</gene>
<comment type="caution">
    <text evidence="2">The sequence shown here is derived from an EMBL/GenBank/DDBJ whole genome shotgun (WGS) entry which is preliminary data.</text>
</comment>
<name>A0A8T0BJK8_SILME</name>
<dbReference type="Proteomes" id="UP000606274">
    <property type="component" value="Unassembled WGS sequence"/>
</dbReference>
<evidence type="ECO:0000313" key="3">
    <source>
        <dbReference type="Proteomes" id="UP000606274"/>
    </source>
</evidence>
<proteinExistence type="predicted"/>
<evidence type="ECO:0000256" key="1">
    <source>
        <dbReference type="SAM" id="MobiDB-lite"/>
    </source>
</evidence>
<keyword evidence="3" id="KW-1185">Reference proteome</keyword>
<accession>A0A8T0BJK8</accession>
<dbReference type="EMBL" id="JABFDY010000007">
    <property type="protein sequence ID" value="KAF7705696.1"/>
    <property type="molecule type" value="Genomic_DNA"/>
</dbReference>